<feature type="compositionally biased region" description="Polar residues" evidence="1">
    <location>
        <begin position="223"/>
        <end position="247"/>
    </location>
</feature>
<evidence type="ECO:0000259" key="2">
    <source>
        <dbReference type="Pfam" id="PF21599"/>
    </source>
</evidence>
<proteinExistence type="predicted"/>
<evidence type="ECO:0000256" key="1">
    <source>
        <dbReference type="SAM" id="MobiDB-lite"/>
    </source>
</evidence>
<dbReference type="InterPro" id="IPR048325">
    <property type="entry name" value="ZSWIM3_N"/>
</dbReference>
<dbReference type="WBParaSite" id="Pan_g10.t1">
    <property type="protein sequence ID" value="Pan_g10.t1"/>
    <property type="gene ID" value="Pan_g10"/>
</dbReference>
<dbReference type="Proteomes" id="UP000492821">
    <property type="component" value="Unassembled WGS sequence"/>
</dbReference>
<feature type="region of interest" description="Disordered" evidence="1">
    <location>
        <begin position="193"/>
        <end position="255"/>
    </location>
</feature>
<dbReference type="PANTHER" id="PTHR31569:SF4">
    <property type="entry name" value="SWIM-TYPE DOMAIN-CONTAINING PROTEIN"/>
    <property type="match status" value="1"/>
</dbReference>
<name>A0A7E4ULV4_PANRE</name>
<evidence type="ECO:0000313" key="3">
    <source>
        <dbReference type="Proteomes" id="UP000492821"/>
    </source>
</evidence>
<feature type="domain" description="ZSWIM3 N-terminal" evidence="2">
    <location>
        <begin position="67"/>
        <end position="169"/>
    </location>
</feature>
<organism evidence="3 4">
    <name type="scientific">Panagrellus redivivus</name>
    <name type="common">Microworm</name>
    <dbReference type="NCBI Taxonomy" id="6233"/>
    <lineage>
        <taxon>Eukaryota</taxon>
        <taxon>Metazoa</taxon>
        <taxon>Ecdysozoa</taxon>
        <taxon>Nematoda</taxon>
        <taxon>Chromadorea</taxon>
        <taxon>Rhabditida</taxon>
        <taxon>Tylenchina</taxon>
        <taxon>Panagrolaimomorpha</taxon>
        <taxon>Panagrolaimoidea</taxon>
        <taxon>Panagrolaimidae</taxon>
        <taxon>Panagrellus</taxon>
    </lineage>
</organism>
<accession>A0A7E4ULV4</accession>
<keyword evidence="3" id="KW-1185">Reference proteome</keyword>
<evidence type="ECO:0000313" key="4">
    <source>
        <dbReference type="WBParaSite" id="Pan_g10.t1"/>
    </source>
</evidence>
<reference evidence="4" key="2">
    <citation type="submission" date="2020-10" db="UniProtKB">
        <authorList>
            <consortium name="WormBaseParasite"/>
        </authorList>
    </citation>
    <scope>IDENTIFICATION</scope>
</reference>
<dbReference type="AlphaFoldDB" id="A0A7E4ULV4"/>
<reference evidence="3" key="1">
    <citation type="journal article" date="2013" name="Genetics">
        <title>The draft genome and transcriptome of Panagrellus redivivus are shaped by the harsh demands of a free-living lifestyle.</title>
        <authorList>
            <person name="Srinivasan J."/>
            <person name="Dillman A.R."/>
            <person name="Macchietto M.G."/>
            <person name="Heikkinen L."/>
            <person name="Lakso M."/>
            <person name="Fracchia K.M."/>
            <person name="Antoshechkin I."/>
            <person name="Mortazavi A."/>
            <person name="Wong G."/>
            <person name="Sternberg P.W."/>
        </authorList>
    </citation>
    <scope>NUCLEOTIDE SEQUENCE [LARGE SCALE GENOMIC DNA]</scope>
    <source>
        <strain evidence="3">MT8872</strain>
    </source>
</reference>
<dbReference type="Pfam" id="PF21599">
    <property type="entry name" value="ZSWIM3_N"/>
    <property type="match status" value="1"/>
</dbReference>
<protein>
    <submittedName>
        <fullName evidence="4">FAR1 domain-containing protein</fullName>
    </submittedName>
</protein>
<sequence length="320" mass="35880">MTNDENTPMPTTEAYFDYLSATHKGVIRPVLKAKRPLQPKTPTATATTLSSSPIPAEIIFADDICENAVFRDFDHFTKVRKAYQQNTHTEYRIDSSSRMDDAYPQEIKEKYRYKMAVYTCCHGKPRTRSTGKRTPKQSQALGCKSRMRLLFDAATKTIRITVLNLKHNHVCAPPQFDQKGHLILPALLPESDGAECPAKRPKLDLPATPISSARTPLAPINRMPSNATVEPASSVNSDTSTDSINSEQSDESIEKSDTEIVADQMLTFFKQIVNPDVEDGTKAKLRDELGQLIEMIRSVQNENAYSAECIRQLEIWRNAC</sequence>
<dbReference type="InterPro" id="IPR052579">
    <property type="entry name" value="Zinc_finger_SWIM"/>
</dbReference>
<dbReference type="PANTHER" id="PTHR31569">
    <property type="entry name" value="SWIM-TYPE DOMAIN-CONTAINING PROTEIN"/>
    <property type="match status" value="1"/>
</dbReference>